<comment type="caution">
    <text evidence="13">The sequence shown here is derived from an EMBL/GenBank/DDBJ whole genome shotgun (WGS) entry which is preliminary data.</text>
</comment>
<dbReference type="PANTHER" id="PTHR11680:SF35">
    <property type="entry name" value="SERINE HYDROXYMETHYLTRANSFERASE 1"/>
    <property type="match status" value="1"/>
</dbReference>
<comment type="similarity">
    <text evidence="2 10">Belongs to the SHMT family.</text>
</comment>
<dbReference type="HAMAP" id="MF_00051">
    <property type="entry name" value="SHMT"/>
    <property type="match status" value="1"/>
</dbReference>
<dbReference type="InterPro" id="IPR015422">
    <property type="entry name" value="PyrdxlP-dep_Trfase_small"/>
</dbReference>
<dbReference type="Pfam" id="PF00464">
    <property type="entry name" value="SHMT"/>
    <property type="match status" value="1"/>
</dbReference>
<evidence type="ECO:0000259" key="12">
    <source>
        <dbReference type="Pfam" id="PF00464"/>
    </source>
</evidence>
<dbReference type="AlphaFoldDB" id="A0A2A2HFW6"/>
<dbReference type="GO" id="GO:0016829">
    <property type="term" value="F:lyase activity"/>
    <property type="evidence" value="ECO:0007669"/>
    <property type="project" value="UniProtKB-KW"/>
</dbReference>
<evidence type="ECO:0000256" key="10">
    <source>
        <dbReference type="HAMAP-Rule" id="MF_00051"/>
    </source>
</evidence>
<comment type="caution">
    <text evidence="10">Lacks conserved residue(s) required for the propagation of feature annotation.</text>
</comment>
<dbReference type="GO" id="GO:0008168">
    <property type="term" value="F:methyltransferase activity"/>
    <property type="evidence" value="ECO:0007669"/>
    <property type="project" value="UniProtKB-KW"/>
</dbReference>
<feature type="domain" description="Serine hydroxymethyltransferase-like" evidence="12">
    <location>
        <begin position="7"/>
        <end position="382"/>
    </location>
</feature>
<dbReference type="PIRSF" id="PIRSF000412">
    <property type="entry name" value="SHMT"/>
    <property type="match status" value="1"/>
</dbReference>
<dbReference type="FunFam" id="3.40.640.10:FF:000101">
    <property type="entry name" value="Serine hydroxymethyltransferase"/>
    <property type="match status" value="1"/>
</dbReference>
<accession>A0A2A2HFW6</accession>
<dbReference type="InterPro" id="IPR015421">
    <property type="entry name" value="PyrdxlP-dep_Trfase_major"/>
</dbReference>
<dbReference type="InterPro" id="IPR001085">
    <property type="entry name" value="Ser_HO-MeTrfase"/>
</dbReference>
<dbReference type="EC" id="2.1.2.-" evidence="10"/>
<evidence type="ECO:0000256" key="9">
    <source>
        <dbReference type="ARBA" id="ARBA00051924"/>
    </source>
</evidence>
<dbReference type="InterPro" id="IPR039429">
    <property type="entry name" value="SHMT-like_dom"/>
</dbReference>
<keyword evidence="13" id="KW-0489">Methyltransferase</keyword>
<gene>
    <name evidence="10 14" type="primary">glyA</name>
    <name evidence="13" type="ORF">ASJ82_03070</name>
    <name evidence="14" type="ORF">MSCUN_07100</name>
</gene>
<evidence type="ECO:0000256" key="11">
    <source>
        <dbReference type="PIRSR" id="PIRSR000412-50"/>
    </source>
</evidence>
<feature type="site" description="Plays an important role in substrate specificity" evidence="10">
    <location>
        <position position="225"/>
    </location>
</feature>
<dbReference type="OrthoDB" id="5821at2157"/>
<dbReference type="InterPro" id="IPR015424">
    <property type="entry name" value="PyrdxlP-dep_Trfase"/>
</dbReference>
<evidence type="ECO:0000313" key="16">
    <source>
        <dbReference type="Proteomes" id="UP000246004"/>
    </source>
</evidence>
<dbReference type="EMBL" id="LMVN01000001">
    <property type="protein sequence ID" value="PAV08190.1"/>
    <property type="molecule type" value="Genomic_DNA"/>
</dbReference>
<comment type="subcellular location">
    <subcellularLocation>
        <location evidence="10">Cytoplasm</location>
    </subcellularLocation>
</comment>
<evidence type="ECO:0000313" key="13">
    <source>
        <dbReference type="EMBL" id="PAV08190.1"/>
    </source>
</evidence>
<comment type="pathway">
    <text evidence="10">Amino-acid biosynthesis; glycine biosynthesis; glycine from L-serine: step 1/1.</text>
</comment>
<dbReference type="SUPFAM" id="SSF53383">
    <property type="entry name" value="PLP-dependent transferases"/>
    <property type="match status" value="1"/>
</dbReference>
<dbReference type="NCBIfam" id="NF000586">
    <property type="entry name" value="PRK00011.1"/>
    <property type="match status" value="1"/>
</dbReference>
<feature type="binding site" evidence="10">
    <location>
        <begin position="120"/>
        <end position="122"/>
    </location>
    <ligand>
        <name>(6S)-5,6,7,8-tetrahydrofolate</name>
        <dbReference type="ChEBI" id="CHEBI:57453"/>
    </ligand>
</feature>
<keyword evidence="4 10" id="KW-0963">Cytoplasm</keyword>
<comment type="cofactor">
    <cofactor evidence="1 10 11">
        <name>pyridoxal 5'-phosphate</name>
        <dbReference type="ChEBI" id="CHEBI:597326"/>
    </cofactor>
</comment>
<reference evidence="13 15" key="2">
    <citation type="journal article" date="2017" name="BMC Genomics">
        <title>Genomic analysis of methanogenic archaea reveals a shift towards energy conservation.</title>
        <authorList>
            <person name="Gilmore S.P."/>
            <person name="Henske J.K."/>
            <person name="Sexton J.A."/>
            <person name="Solomon K.V."/>
            <person name="Seppala S."/>
            <person name="Yoo J.I."/>
            <person name="Huyett L.M."/>
            <person name="Pressman A."/>
            <person name="Cogan J.Z."/>
            <person name="Kivenson V."/>
            <person name="Peng X."/>
            <person name="Tan Y."/>
            <person name="Valentine D.L."/>
            <person name="O'Malley M.A."/>
        </authorList>
    </citation>
    <scope>NUCLEOTIDE SEQUENCE [LARGE SCALE GENOMIC DNA]</scope>
    <source>
        <strain evidence="13 15">1R-7</strain>
    </source>
</reference>
<dbReference type="RefSeq" id="WP_095607840.1">
    <property type="nucleotide sequence ID" value="NZ_LMVN01000001.1"/>
</dbReference>
<organism evidence="13 15">
    <name type="scientific">Methanosphaera cuniculi</name>
    <dbReference type="NCBI Taxonomy" id="1077256"/>
    <lineage>
        <taxon>Archaea</taxon>
        <taxon>Methanobacteriati</taxon>
        <taxon>Methanobacteriota</taxon>
        <taxon>Methanomada group</taxon>
        <taxon>Methanobacteria</taxon>
        <taxon>Methanobacteriales</taxon>
        <taxon>Methanobacteriaceae</taxon>
        <taxon>Methanosphaera</taxon>
    </lineage>
</organism>
<keyword evidence="8 10" id="KW-0663">Pyridoxal phosphate</keyword>
<dbReference type="InterPro" id="IPR019798">
    <property type="entry name" value="Ser_HO-MeTrfase_PLP_BS"/>
</dbReference>
<proteinExistence type="inferred from homology"/>
<dbReference type="EMBL" id="LWMS01000020">
    <property type="protein sequence ID" value="PWL08274.1"/>
    <property type="molecule type" value="Genomic_DNA"/>
</dbReference>
<dbReference type="Gene3D" id="3.40.640.10">
    <property type="entry name" value="Type I PLP-dependent aspartate aminotransferase-like (Major domain)"/>
    <property type="match status" value="1"/>
</dbReference>
<dbReference type="GO" id="GO:0035999">
    <property type="term" value="P:tetrahydrofolate interconversion"/>
    <property type="evidence" value="ECO:0007669"/>
    <property type="project" value="InterPro"/>
</dbReference>
<evidence type="ECO:0000256" key="4">
    <source>
        <dbReference type="ARBA" id="ARBA00022490"/>
    </source>
</evidence>
<dbReference type="GO" id="GO:0032259">
    <property type="term" value="P:methylation"/>
    <property type="evidence" value="ECO:0007669"/>
    <property type="project" value="UniProtKB-KW"/>
</dbReference>
<keyword evidence="14" id="KW-0456">Lyase</keyword>
<feature type="modified residue" description="N6-(pyridoxal phosphate)lysine" evidence="10 11">
    <location>
        <position position="226"/>
    </location>
</feature>
<evidence type="ECO:0000313" key="15">
    <source>
        <dbReference type="Proteomes" id="UP000217528"/>
    </source>
</evidence>
<evidence type="ECO:0000256" key="2">
    <source>
        <dbReference type="ARBA" id="ARBA00006376"/>
    </source>
</evidence>
<evidence type="ECO:0000256" key="3">
    <source>
        <dbReference type="ARBA" id="ARBA00011738"/>
    </source>
</evidence>
<dbReference type="UniPathway" id="UPA00288">
    <property type="reaction ID" value="UER01023"/>
</dbReference>
<name>A0A2A2HFW6_9EURY</name>
<dbReference type="Proteomes" id="UP000246004">
    <property type="component" value="Unassembled WGS sequence"/>
</dbReference>
<dbReference type="PANTHER" id="PTHR11680">
    <property type="entry name" value="SERINE HYDROXYMETHYLTRANSFERASE"/>
    <property type="match status" value="1"/>
</dbReference>
<evidence type="ECO:0000313" key="14">
    <source>
        <dbReference type="EMBL" id="PWL08274.1"/>
    </source>
</evidence>
<evidence type="ECO:0000256" key="6">
    <source>
        <dbReference type="ARBA" id="ARBA00022605"/>
    </source>
</evidence>
<dbReference type="GO" id="GO:0004372">
    <property type="term" value="F:glycine hydroxymethyltransferase activity"/>
    <property type="evidence" value="ECO:0007669"/>
    <property type="project" value="UniProtKB-UniRule"/>
</dbReference>
<evidence type="ECO:0000256" key="1">
    <source>
        <dbReference type="ARBA" id="ARBA00001933"/>
    </source>
</evidence>
<dbReference type="GO" id="GO:0019264">
    <property type="term" value="P:glycine biosynthetic process from serine"/>
    <property type="evidence" value="ECO:0007669"/>
    <property type="project" value="UniProtKB-UniRule"/>
</dbReference>
<dbReference type="GO" id="GO:0030170">
    <property type="term" value="F:pyridoxal phosphate binding"/>
    <property type="evidence" value="ECO:0007669"/>
    <property type="project" value="UniProtKB-UniRule"/>
</dbReference>
<comment type="subunit">
    <text evidence="3 10">Homodimer.</text>
</comment>
<sequence length="422" mass="46531">MSNFEEAQEIENLTRQHHDWMKNSLNLIASENITSRAVREAMASDLSHRYAEGLPGERLYEGCTYIDAIEDITIDLSKKLFGAEHANVQSTSGVIANLASFFATTQPGDRIMSINVPEGGHISHAGVSAAGVRGLKISSIPMDTETMNVDIDKTQEKIRRLEPKVIVLGGSLFLFPHPVSEVVETAQEVGARVMYDGAHVLGLIAGKQFQDPIAEGADIVTGSTHKTFPGPQGGIILCKEDLHKKIDNCVFPGLVSNHHLHHMAGLGIATAEMLEFGEDYAKQTVNNAQALAQELYDLGFNVLCEDQGFTKSHQVVMDVKELGDVAKMAKTLEANNIILNKNLLPWDDVNDSANPSGIRMGTQELTHRGFKEDNMKDVAEFIKAVVMDEKDVTEDVTNYMQDYTTVHYTFDEGEEGYDYIQF</sequence>
<keyword evidence="15" id="KW-1185">Reference proteome</keyword>
<keyword evidence="6 10" id="KW-0028">Amino-acid biosynthesis</keyword>
<dbReference type="InterPro" id="IPR049943">
    <property type="entry name" value="Ser_HO-MeTrfase-like"/>
</dbReference>
<dbReference type="Gene3D" id="3.90.1150.10">
    <property type="entry name" value="Aspartate Aminotransferase, domain 1"/>
    <property type="match status" value="1"/>
</dbReference>
<dbReference type="GO" id="GO:0005737">
    <property type="term" value="C:cytoplasm"/>
    <property type="evidence" value="ECO:0007669"/>
    <property type="project" value="UniProtKB-SubCell"/>
</dbReference>
<dbReference type="PROSITE" id="PS00096">
    <property type="entry name" value="SHMT"/>
    <property type="match status" value="1"/>
</dbReference>
<keyword evidence="7 10" id="KW-0808">Transferase</keyword>
<keyword evidence="5 10" id="KW-0554">One-carbon metabolism</keyword>
<comment type="catalytic activity">
    <reaction evidence="9 10">
        <text>5,10-methylenetetrahydromethanopterin + glycine + H2O = 5,6,7,8-tetrahydromethanopterin + L-serine</text>
        <dbReference type="Rhea" id="RHEA:47104"/>
        <dbReference type="ChEBI" id="CHEBI:15377"/>
        <dbReference type="ChEBI" id="CHEBI:33384"/>
        <dbReference type="ChEBI" id="CHEBI:57305"/>
        <dbReference type="ChEBI" id="CHEBI:57818"/>
        <dbReference type="ChEBI" id="CHEBI:58103"/>
    </reaction>
</comment>
<dbReference type="Proteomes" id="UP000217528">
    <property type="component" value="Unassembled WGS sequence"/>
</dbReference>
<protein>
    <recommendedName>
        <fullName evidence="10">Serine hydroxymethyltransferase</fullName>
        <shortName evidence="10">SHMT</shortName>
        <shortName evidence="10">Serine methylase</shortName>
        <ecNumber evidence="10">2.1.2.-</ecNumber>
    </recommendedName>
</protein>
<evidence type="ECO:0000256" key="5">
    <source>
        <dbReference type="ARBA" id="ARBA00022563"/>
    </source>
</evidence>
<comment type="function">
    <text evidence="10">Catalyzes the reversible interconversion of serine and glycine with tetrahydromethanopterin (H4MPT) serving as the one-carbon carrier. Also exhibits a pteridine-independent aldolase activity toward beta-hydroxyamino acids, producing glycine and aldehydes, via a retro-aldol mechanism.</text>
</comment>
<dbReference type="CDD" id="cd00378">
    <property type="entry name" value="SHMT"/>
    <property type="match status" value="1"/>
</dbReference>
<evidence type="ECO:0000256" key="8">
    <source>
        <dbReference type="ARBA" id="ARBA00022898"/>
    </source>
</evidence>
<reference evidence="14 16" key="1">
    <citation type="submission" date="2016-04" db="EMBL/GenBank/DDBJ databases">
        <title>Genome sequence of Methanosphaera cuniculi DSM 4103.</title>
        <authorList>
            <person name="Poehlein A."/>
            <person name="Seedorf H."/>
            <person name="Daniel R."/>
        </authorList>
    </citation>
    <scope>NUCLEOTIDE SEQUENCE [LARGE SCALE GENOMIC DNA]</scope>
    <source>
        <strain evidence="14 16">DSM 4103</strain>
    </source>
</reference>
<evidence type="ECO:0000256" key="7">
    <source>
        <dbReference type="ARBA" id="ARBA00022679"/>
    </source>
</evidence>
<feature type="binding site" evidence="10">
    <location>
        <position position="240"/>
    </location>
    <ligand>
        <name>(6S)-5,6,7,8-tetrahydrofolate</name>
        <dbReference type="ChEBI" id="CHEBI:57453"/>
    </ligand>
</feature>